<accession>A0A418MJ28</accession>
<dbReference type="AlphaFoldDB" id="A0A418MJ28"/>
<gene>
    <name evidence="2" type="ORF">DYU11_03705</name>
</gene>
<sequence>MQKLLRINSLATGATLLALIGWLVAPLLHAQSPKGYAIGDPVADFRLKTTDDRSIGLGDYRSQKGLILVFTSNHCPFSKAYEDRVLALDRRFASQGYPVLAIMPNDPAAYEDDSFDRMKTRARDKGYTFAYAIDETQAVAHAFGATRTPQIFVLKQTNGQFTLQYMGTIDDSPQDAGSVQRRYVEEAVGNLLAGRPVQTPVTRPIGCMIKWKGL</sequence>
<dbReference type="CDD" id="cd02969">
    <property type="entry name" value="PRX_like1"/>
    <property type="match status" value="1"/>
</dbReference>
<proteinExistence type="predicted"/>
<evidence type="ECO:0000313" key="3">
    <source>
        <dbReference type="Proteomes" id="UP000283523"/>
    </source>
</evidence>
<evidence type="ECO:0000259" key="1">
    <source>
        <dbReference type="PROSITE" id="PS51352"/>
    </source>
</evidence>
<dbReference type="InterPro" id="IPR000866">
    <property type="entry name" value="AhpC/TSA"/>
</dbReference>
<dbReference type="Gene3D" id="3.40.30.10">
    <property type="entry name" value="Glutaredoxin"/>
    <property type="match status" value="1"/>
</dbReference>
<dbReference type="PANTHER" id="PTHR43640">
    <property type="entry name" value="OS07G0260300 PROTEIN"/>
    <property type="match status" value="1"/>
</dbReference>
<dbReference type="Proteomes" id="UP000283523">
    <property type="component" value="Unassembled WGS sequence"/>
</dbReference>
<organism evidence="2 3">
    <name type="scientific">Fibrisoma montanum</name>
    <dbReference type="NCBI Taxonomy" id="2305895"/>
    <lineage>
        <taxon>Bacteria</taxon>
        <taxon>Pseudomonadati</taxon>
        <taxon>Bacteroidota</taxon>
        <taxon>Cytophagia</taxon>
        <taxon>Cytophagales</taxon>
        <taxon>Spirosomataceae</taxon>
        <taxon>Fibrisoma</taxon>
    </lineage>
</organism>
<evidence type="ECO:0000313" key="2">
    <source>
        <dbReference type="EMBL" id="RIV27422.1"/>
    </source>
</evidence>
<dbReference type="RefSeq" id="WP_119666273.1">
    <property type="nucleotide sequence ID" value="NZ_QXED01000001.1"/>
</dbReference>
<dbReference type="InterPro" id="IPR047262">
    <property type="entry name" value="PRX-like1"/>
</dbReference>
<reference evidence="2 3" key="1">
    <citation type="submission" date="2018-08" db="EMBL/GenBank/DDBJ databases">
        <title>Fibrisoma montanum sp. nov., isolated from Danxia mountain soil.</title>
        <authorList>
            <person name="Huang Y."/>
        </authorList>
    </citation>
    <scope>NUCLEOTIDE SEQUENCE [LARGE SCALE GENOMIC DNA]</scope>
    <source>
        <strain evidence="2 3">HYT19</strain>
    </source>
</reference>
<dbReference type="OrthoDB" id="9809746at2"/>
<dbReference type="SUPFAM" id="SSF52833">
    <property type="entry name" value="Thioredoxin-like"/>
    <property type="match status" value="1"/>
</dbReference>
<keyword evidence="3" id="KW-1185">Reference proteome</keyword>
<feature type="domain" description="Thioredoxin" evidence="1">
    <location>
        <begin position="36"/>
        <end position="189"/>
    </location>
</feature>
<dbReference type="InterPro" id="IPR013766">
    <property type="entry name" value="Thioredoxin_domain"/>
</dbReference>
<dbReference type="Pfam" id="PF00578">
    <property type="entry name" value="AhpC-TSA"/>
    <property type="match status" value="1"/>
</dbReference>
<dbReference type="PANTHER" id="PTHR43640:SF1">
    <property type="entry name" value="THIOREDOXIN-DEPENDENT PEROXIREDOXIN"/>
    <property type="match status" value="1"/>
</dbReference>
<comment type="caution">
    <text evidence="2">The sequence shown here is derived from an EMBL/GenBank/DDBJ whole genome shotgun (WGS) entry which is preliminary data.</text>
</comment>
<dbReference type="EMBL" id="QXED01000001">
    <property type="protein sequence ID" value="RIV27422.1"/>
    <property type="molecule type" value="Genomic_DNA"/>
</dbReference>
<protein>
    <submittedName>
        <fullName evidence="2">Thioredoxin family protein</fullName>
    </submittedName>
</protein>
<dbReference type="InterPro" id="IPR036249">
    <property type="entry name" value="Thioredoxin-like_sf"/>
</dbReference>
<dbReference type="GO" id="GO:0016209">
    <property type="term" value="F:antioxidant activity"/>
    <property type="evidence" value="ECO:0007669"/>
    <property type="project" value="InterPro"/>
</dbReference>
<dbReference type="GO" id="GO:0016491">
    <property type="term" value="F:oxidoreductase activity"/>
    <property type="evidence" value="ECO:0007669"/>
    <property type="project" value="InterPro"/>
</dbReference>
<dbReference type="PROSITE" id="PS51352">
    <property type="entry name" value="THIOREDOXIN_2"/>
    <property type="match status" value="1"/>
</dbReference>
<name>A0A418MJ28_9BACT</name>